<dbReference type="EMBL" id="LT906441">
    <property type="protein sequence ID" value="SNV27795.1"/>
    <property type="molecule type" value="Genomic_DNA"/>
</dbReference>
<dbReference type="GO" id="GO:0005835">
    <property type="term" value="C:fatty acid synthase complex"/>
    <property type="evidence" value="ECO:0007669"/>
    <property type="project" value="InterPro"/>
</dbReference>
<dbReference type="CDD" id="cd03453">
    <property type="entry name" value="SAV4209_like"/>
    <property type="match status" value="1"/>
</dbReference>
<proteinExistence type="inferred from homology"/>
<dbReference type="eggNOG" id="COG2030">
    <property type="taxonomic scope" value="Bacteria"/>
</dbReference>
<accession>A0A239VZP7</accession>
<dbReference type="InterPro" id="IPR029069">
    <property type="entry name" value="HotDog_dom_sf"/>
</dbReference>
<gene>
    <name evidence="3" type="ORF">SAMEA4412665_00069</name>
</gene>
<dbReference type="PANTHER" id="PTHR43841">
    <property type="entry name" value="3-HYDROXYACYL-THIOESTER DEHYDRATASE HTDX-RELATED"/>
    <property type="match status" value="1"/>
</dbReference>
<dbReference type="GO" id="GO:0004312">
    <property type="term" value="F:fatty acid synthase activity"/>
    <property type="evidence" value="ECO:0007669"/>
    <property type="project" value="InterPro"/>
</dbReference>
<organism evidence="3 4">
    <name type="scientific">Cutibacterium granulosum</name>
    <dbReference type="NCBI Taxonomy" id="33011"/>
    <lineage>
        <taxon>Bacteria</taxon>
        <taxon>Bacillati</taxon>
        <taxon>Actinomycetota</taxon>
        <taxon>Actinomycetes</taxon>
        <taxon>Propionibacteriales</taxon>
        <taxon>Propionibacteriaceae</taxon>
        <taxon>Cutibacterium</taxon>
    </lineage>
</organism>
<comment type="similarity">
    <text evidence="1">Belongs to the enoyl-CoA hydratase/isomerase family.</text>
</comment>
<dbReference type="KEGG" id="cgrn:4412665_00069"/>
<dbReference type="Proteomes" id="UP000215332">
    <property type="component" value="Chromosome 1"/>
</dbReference>
<dbReference type="RefSeq" id="WP_065860434.1">
    <property type="nucleotide sequence ID" value="NZ_LT906441.1"/>
</dbReference>
<dbReference type="Pfam" id="PF01575">
    <property type="entry name" value="MaoC_dehydratas"/>
    <property type="match status" value="1"/>
</dbReference>
<evidence type="ECO:0000313" key="4">
    <source>
        <dbReference type="Proteomes" id="UP000215332"/>
    </source>
</evidence>
<dbReference type="PANTHER" id="PTHR43841:SF3">
    <property type="entry name" value="(3R)-HYDROXYACYL-ACP DEHYDRATASE SUBUNIT HADB"/>
    <property type="match status" value="1"/>
</dbReference>
<evidence type="ECO:0000259" key="2">
    <source>
        <dbReference type="Pfam" id="PF01575"/>
    </source>
</evidence>
<evidence type="ECO:0000313" key="3">
    <source>
        <dbReference type="EMBL" id="SNV27795.1"/>
    </source>
</evidence>
<dbReference type="GO" id="GO:0006633">
    <property type="term" value="P:fatty acid biosynthetic process"/>
    <property type="evidence" value="ECO:0007669"/>
    <property type="project" value="InterPro"/>
</dbReference>
<sequence length="147" mass="15900">MAENVAPEVPRTRIHEGDVLEPVQIPVTRETLVRYAGASTDFNPIHWSDRAARAAGMDGVIAHGMWTMGAALGVVVHWVADPGRIISQRARFVRPVLVPDTDEGTQVIVSGQVTKADDQTATLSLDVTHEGQTVLGRVEIVITQENS</sequence>
<dbReference type="AlphaFoldDB" id="A0A239VZP7"/>
<dbReference type="Gene3D" id="3.10.129.10">
    <property type="entry name" value="Hotdog Thioesterase"/>
    <property type="match status" value="1"/>
</dbReference>
<dbReference type="SUPFAM" id="SSF54637">
    <property type="entry name" value="Thioesterase/thiol ester dehydrase-isomerase"/>
    <property type="match status" value="1"/>
</dbReference>
<dbReference type="InterPro" id="IPR002539">
    <property type="entry name" value="MaoC-like_dom"/>
</dbReference>
<feature type="domain" description="MaoC-like" evidence="2">
    <location>
        <begin position="16"/>
        <end position="120"/>
    </location>
</feature>
<reference evidence="3 4" key="1">
    <citation type="submission" date="2017-06" db="EMBL/GenBank/DDBJ databases">
        <authorList>
            <consortium name="Pathogen Informatics"/>
        </authorList>
    </citation>
    <scope>NUCLEOTIDE SEQUENCE [LARGE SCALE GENOMIC DNA]</scope>
    <source>
        <strain evidence="3 4">NCTC11865</strain>
    </source>
</reference>
<dbReference type="PRINTS" id="PR01483">
    <property type="entry name" value="FASYNTHASE"/>
</dbReference>
<protein>
    <submittedName>
        <fullName evidence="3">(3R)-hydroxyacyl-ACP dehydratase subunit HadB</fullName>
    </submittedName>
</protein>
<dbReference type="InterPro" id="IPR003965">
    <property type="entry name" value="Fatty_acid_synthase"/>
</dbReference>
<name>A0A239VZP7_9ACTN</name>
<evidence type="ECO:0000256" key="1">
    <source>
        <dbReference type="ARBA" id="ARBA00005254"/>
    </source>
</evidence>